<evidence type="ECO:0000313" key="2">
    <source>
        <dbReference type="EMBL" id="NNH24429.1"/>
    </source>
</evidence>
<comment type="caution">
    <text evidence="2">The sequence shown here is derived from an EMBL/GenBank/DDBJ whole genome shotgun (WGS) entry which is preliminary data.</text>
</comment>
<evidence type="ECO:0000259" key="1">
    <source>
        <dbReference type="Pfam" id="PF10648"/>
    </source>
</evidence>
<dbReference type="InterPro" id="IPR018911">
    <property type="entry name" value="Gmad2_Ig-like_dom"/>
</dbReference>
<feature type="domain" description="Bacterial spore germination immunoglobulin-like" evidence="1">
    <location>
        <begin position="3"/>
        <end position="90"/>
    </location>
</feature>
<dbReference type="Proteomes" id="UP000555552">
    <property type="component" value="Unassembled WGS sequence"/>
</dbReference>
<proteinExistence type="predicted"/>
<organism evidence="2 3">
    <name type="scientific">Pseudokineococcus marinus</name>
    <dbReference type="NCBI Taxonomy" id="351215"/>
    <lineage>
        <taxon>Bacteria</taxon>
        <taxon>Bacillati</taxon>
        <taxon>Actinomycetota</taxon>
        <taxon>Actinomycetes</taxon>
        <taxon>Kineosporiales</taxon>
        <taxon>Kineosporiaceae</taxon>
        <taxon>Pseudokineococcus</taxon>
    </lineage>
</organism>
<gene>
    <name evidence="2" type="ORF">HLB09_15305</name>
</gene>
<dbReference type="EMBL" id="JABEMA010000352">
    <property type="protein sequence ID" value="NNH24429.1"/>
    <property type="molecule type" value="Genomic_DNA"/>
</dbReference>
<reference evidence="2 3" key="1">
    <citation type="submission" date="2020-05" db="EMBL/GenBank/DDBJ databases">
        <title>MicrobeNet Type strains.</title>
        <authorList>
            <person name="Nicholson A.C."/>
        </authorList>
    </citation>
    <scope>NUCLEOTIDE SEQUENCE [LARGE SCALE GENOMIC DNA]</scope>
    <source>
        <strain evidence="2 3">JCM 14547</strain>
    </source>
</reference>
<protein>
    <recommendedName>
        <fullName evidence="1">Bacterial spore germination immunoglobulin-like domain-containing protein</fullName>
    </recommendedName>
</protein>
<sequence>MAISGPAAGAALPAGCTVHLVGTATSAAEATVVWQVRKGTQTVLRGSSVVEGADGTAAPLGAQGSWEAFVDLPAGTYTVRVEIPDYSDGEGGGMPAVERSFTVRA</sequence>
<keyword evidence="3" id="KW-1185">Reference proteome</keyword>
<accession>A0A849BMC5</accession>
<name>A0A849BMC5_9ACTN</name>
<dbReference type="Pfam" id="PF10648">
    <property type="entry name" value="Gmad2"/>
    <property type="match status" value="1"/>
</dbReference>
<evidence type="ECO:0000313" key="3">
    <source>
        <dbReference type="Proteomes" id="UP000555552"/>
    </source>
</evidence>
<dbReference type="AlphaFoldDB" id="A0A849BMC5"/>